<dbReference type="PANTHER" id="PTHR21363">
    <property type="entry name" value="PREPHENATE DEHYDROGENASE"/>
    <property type="match status" value="1"/>
</dbReference>
<dbReference type="InterPro" id="IPR003099">
    <property type="entry name" value="Prephen_DH"/>
</dbReference>
<dbReference type="InterPro" id="IPR046825">
    <property type="entry name" value="PDH_C"/>
</dbReference>
<dbReference type="Gene3D" id="1.10.3660.10">
    <property type="entry name" value="6-phosphogluconate dehydrogenase C-terminal like domain"/>
    <property type="match status" value="1"/>
</dbReference>
<dbReference type="PANTHER" id="PTHR21363:SF0">
    <property type="entry name" value="PREPHENATE DEHYDROGENASE [NADP(+)]"/>
    <property type="match status" value="1"/>
</dbReference>
<comment type="caution">
    <text evidence="6">The sequence shown here is derived from an EMBL/GenBank/DDBJ whole genome shotgun (WGS) entry which is preliminary data.</text>
</comment>
<reference evidence="6" key="2">
    <citation type="journal article" date="2021" name="PeerJ">
        <title>Extensive microbial diversity within the chicken gut microbiome revealed by metagenomics and culture.</title>
        <authorList>
            <person name="Gilroy R."/>
            <person name="Ravi A."/>
            <person name="Getino M."/>
            <person name="Pursley I."/>
            <person name="Horton D.L."/>
            <person name="Alikhan N.F."/>
            <person name="Baker D."/>
            <person name="Gharbi K."/>
            <person name="Hall N."/>
            <person name="Watson M."/>
            <person name="Adriaenssens E.M."/>
            <person name="Foster-Nyarko E."/>
            <person name="Jarju S."/>
            <person name="Secka A."/>
            <person name="Antonio M."/>
            <person name="Oren A."/>
            <person name="Chaudhuri R.R."/>
            <person name="La Ragione R."/>
            <person name="Hildebrand F."/>
            <person name="Pallen M.J."/>
        </authorList>
    </citation>
    <scope>NUCLEOTIDE SEQUENCE</scope>
    <source>
        <strain evidence="6">23406</strain>
    </source>
</reference>
<dbReference type="Pfam" id="PF02153">
    <property type="entry name" value="PDH_N"/>
    <property type="match status" value="1"/>
</dbReference>
<dbReference type="InterPro" id="IPR050812">
    <property type="entry name" value="Preph/Arog_dehydrog"/>
</dbReference>
<comment type="similarity">
    <text evidence="1">Belongs to the prephenate/arogenate dehydrogenase family.</text>
</comment>
<evidence type="ECO:0000313" key="6">
    <source>
        <dbReference type="EMBL" id="HIU99885.1"/>
    </source>
</evidence>
<keyword evidence="2" id="KW-0560">Oxidoreductase</keyword>
<evidence type="ECO:0000256" key="4">
    <source>
        <dbReference type="SAM" id="Coils"/>
    </source>
</evidence>
<proteinExistence type="inferred from homology"/>
<evidence type="ECO:0000256" key="1">
    <source>
        <dbReference type="ARBA" id="ARBA00007964"/>
    </source>
</evidence>
<dbReference type="InterPro" id="IPR036291">
    <property type="entry name" value="NAD(P)-bd_dom_sf"/>
</dbReference>
<dbReference type="GO" id="GO:0006571">
    <property type="term" value="P:tyrosine biosynthetic process"/>
    <property type="evidence" value="ECO:0007669"/>
    <property type="project" value="InterPro"/>
</dbReference>
<comment type="pathway">
    <text evidence="3">Amino-acid biosynthesis.</text>
</comment>
<dbReference type="Proteomes" id="UP000886891">
    <property type="component" value="Unassembled WGS sequence"/>
</dbReference>
<dbReference type="InterPro" id="IPR008927">
    <property type="entry name" value="6-PGluconate_DH-like_C_sf"/>
</dbReference>
<dbReference type="SUPFAM" id="SSF51735">
    <property type="entry name" value="NAD(P)-binding Rossmann-fold domains"/>
    <property type="match status" value="1"/>
</dbReference>
<organism evidence="6 7">
    <name type="scientific">Candidatus Stercoripulliclostridium merdipullorum</name>
    <dbReference type="NCBI Taxonomy" id="2840952"/>
    <lineage>
        <taxon>Bacteria</taxon>
        <taxon>Bacillati</taxon>
        <taxon>Bacillota</taxon>
        <taxon>Clostridia</taxon>
        <taxon>Eubacteriales</taxon>
        <taxon>Candidatus Stercoripulliclostridium</taxon>
    </lineage>
</organism>
<accession>A0A9D1NBK6</accession>
<dbReference type="PROSITE" id="PS51176">
    <property type="entry name" value="PDH_ADH"/>
    <property type="match status" value="1"/>
</dbReference>
<gene>
    <name evidence="6" type="ORF">IAB14_02075</name>
</gene>
<sequence length="291" mass="32251">MKIGIVGLGLIGGSAGRALCKRTAHEVYAFDTDPSAMLKGEMLEAYHQPLTEENASELDLLLIALYPAKTVWALEHYVPLLKEGCIVADFAGVKRKPVAEMQKLAVRYPGIYLIGAHPMAGREFSGISHSTPGLFDRATMPIVNVNAPIDALHRFRSVCLEIGFDGIVPTSAEEHDRVIAYTSQLAHIVSAAYVVNPIALRHHGYSAGSFRDMTRVAKLNPGMWTELFSDNRDNLIEAVKMIEDALREYRLALESDDKDRLFALLDRANRTKEAVEADAKRKKQEAIYDND</sequence>
<dbReference type="EMBL" id="DVOH01000016">
    <property type="protein sequence ID" value="HIU99885.1"/>
    <property type="molecule type" value="Genomic_DNA"/>
</dbReference>
<evidence type="ECO:0000259" key="5">
    <source>
        <dbReference type="PROSITE" id="PS51176"/>
    </source>
</evidence>
<reference evidence="6" key="1">
    <citation type="submission" date="2020-10" db="EMBL/GenBank/DDBJ databases">
        <authorList>
            <person name="Gilroy R."/>
        </authorList>
    </citation>
    <scope>NUCLEOTIDE SEQUENCE</scope>
    <source>
        <strain evidence="6">23406</strain>
    </source>
</reference>
<dbReference type="GO" id="GO:0004665">
    <property type="term" value="F:prephenate dehydrogenase (NADP+) activity"/>
    <property type="evidence" value="ECO:0007669"/>
    <property type="project" value="InterPro"/>
</dbReference>
<keyword evidence="4" id="KW-0175">Coiled coil</keyword>
<evidence type="ECO:0000313" key="7">
    <source>
        <dbReference type="Proteomes" id="UP000886891"/>
    </source>
</evidence>
<dbReference type="GO" id="GO:0008977">
    <property type="term" value="F:prephenate dehydrogenase (NAD+) activity"/>
    <property type="evidence" value="ECO:0007669"/>
    <property type="project" value="InterPro"/>
</dbReference>
<name>A0A9D1NBK6_9FIRM</name>
<feature type="coiled-coil region" evidence="4">
    <location>
        <begin position="258"/>
        <end position="285"/>
    </location>
</feature>
<dbReference type="GO" id="GO:0070403">
    <property type="term" value="F:NAD+ binding"/>
    <property type="evidence" value="ECO:0007669"/>
    <property type="project" value="InterPro"/>
</dbReference>
<dbReference type="Gene3D" id="3.40.50.720">
    <property type="entry name" value="NAD(P)-binding Rossmann-like Domain"/>
    <property type="match status" value="1"/>
</dbReference>
<dbReference type="InterPro" id="IPR046826">
    <property type="entry name" value="PDH_N"/>
</dbReference>
<dbReference type="SUPFAM" id="SSF48179">
    <property type="entry name" value="6-phosphogluconate dehydrogenase C-terminal domain-like"/>
    <property type="match status" value="1"/>
</dbReference>
<evidence type="ECO:0000256" key="3">
    <source>
        <dbReference type="ARBA" id="ARBA00029440"/>
    </source>
</evidence>
<evidence type="ECO:0000256" key="2">
    <source>
        <dbReference type="ARBA" id="ARBA00023002"/>
    </source>
</evidence>
<protein>
    <submittedName>
        <fullName evidence="6">Prephenate dehydrogenase</fullName>
    </submittedName>
</protein>
<feature type="domain" description="Prephenate/arogenate dehydrogenase" evidence="5">
    <location>
        <begin position="1"/>
        <end position="283"/>
    </location>
</feature>
<dbReference type="AlphaFoldDB" id="A0A9D1NBK6"/>
<dbReference type="Pfam" id="PF20463">
    <property type="entry name" value="PDH_C"/>
    <property type="match status" value="1"/>
</dbReference>